<keyword evidence="2" id="KW-1185">Reference proteome</keyword>
<protein>
    <submittedName>
        <fullName evidence="1">Uncharacterized protein</fullName>
    </submittedName>
</protein>
<dbReference type="Proteomes" id="UP001165960">
    <property type="component" value="Unassembled WGS sequence"/>
</dbReference>
<proteinExistence type="predicted"/>
<dbReference type="EMBL" id="QTSX02001632">
    <property type="protein sequence ID" value="KAJ9079915.1"/>
    <property type="molecule type" value="Genomic_DNA"/>
</dbReference>
<gene>
    <name evidence="1" type="ORF">DSO57_1030605</name>
</gene>
<organism evidence="1 2">
    <name type="scientific">Entomophthora muscae</name>
    <dbReference type="NCBI Taxonomy" id="34485"/>
    <lineage>
        <taxon>Eukaryota</taxon>
        <taxon>Fungi</taxon>
        <taxon>Fungi incertae sedis</taxon>
        <taxon>Zoopagomycota</taxon>
        <taxon>Entomophthoromycotina</taxon>
        <taxon>Entomophthoromycetes</taxon>
        <taxon>Entomophthorales</taxon>
        <taxon>Entomophthoraceae</taxon>
        <taxon>Entomophthora</taxon>
    </lineage>
</organism>
<evidence type="ECO:0000313" key="2">
    <source>
        <dbReference type="Proteomes" id="UP001165960"/>
    </source>
</evidence>
<sequence length="108" mass="11871">MKYPPFDIAIRLIHNVRHVKGQLIKRPLCIASLEVWLQQCCGVIVVGSREGFQGGASKPLGYVGGHGMAAGVWKKPCADRALKEESGITMFWYRMKPSGISVPGAYRV</sequence>
<accession>A0ACC2TYS8</accession>
<evidence type="ECO:0000313" key="1">
    <source>
        <dbReference type="EMBL" id="KAJ9079915.1"/>
    </source>
</evidence>
<reference evidence="1" key="1">
    <citation type="submission" date="2022-04" db="EMBL/GenBank/DDBJ databases">
        <title>Genome of the entomopathogenic fungus Entomophthora muscae.</title>
        <authorList>
            <person name="Elya C."/>
            <person name="Lovett B.R."/>
            <person name="Lee E."/>
            <person name="Macias A.M."/>
            <person name="Hajek A.E."/>
            <person name="De Bivort B.L."/>
            <person name="Kasson M.T."/>
            <person name="De Fine Licht H.H."/>
            <person name="Stajich J.E."/>
        </authorList>
    </citation>
    <scope>NUCLEOTIDE SEQUENCE</scope>
    <source>
        <strain evidence="1">Berkeley</strain>
    </source>
</reference>
<name>A0ACC2TYS8_9FUNG</name>
<comment type="caution">
    <text evidence="1">The sequence shown here is derived from an EMBL/GenBank/DDBJ whole genome shotgun (WGS) entry which is preliminary data.</text>
</comment>